<feature type="signal peptide" evidence="1">
    <location>
        <begin position="1"/>
        <end position="21"/>
    </location>
</feature>
<keyword evidence="1" id="KW-0732">Signal</keyword>
<dbReference type="EMBL" id="CABWIK020000013">
    <property type="protein sequence ID" value="CAB3967604.1"/>
    <property type="molecule type" value="Genomic_DNA"/>
</dbReference>
<dbReference type="InterPro" id="IPR025421">
    <property type="entry name" value="DUF4148"/>
</dbReference>
<dbReference type="Pfam" id="PF13663">
    <property type="entry name" value="DUF4148"/>
    <property type="match status" value="1"/>
</dbReference>
<reference evidence="2 3" key="1">
    <citation type="submission" date="2020-04" db="EMBL/GenBank/DDBJ databases">
        <authorList>
            <person name="Depoorter E."/>
        </authorList>
    </citation>
    <scope>NUCLEOTIDE SEQUENCE [LARGE SCALE GENOMIC DNA]</scope>
    <source>
        <strain evidence="2 3">BCC0132</strain>
    </source>
</reference>
<protein>
    <recommendedName>
        <fullName evidence="4">DUF4148 domain-containing protein</fullName>
    </recommendedName>
</protein>
<feature type="chain" id="PRO_5026734636" description="DUF4148 domain-containing protein" evidence="1">
    <location>
        <begin position="22"/>
        <end position="78"/>
    </location>
</feature>
<evidence type="ECO:0000313" key="3">
    <source>
        <dbReference type="Proteomes" id="UP000494322"/>
    </source>
</evidence>
<evidence type="ECO:0008006" key="4">
    <source>
        <dbReference type="Google" id="ProtNLM"/>
    </source>
</evidence>
<accession>A0A6J5J7S8</accession>
<name>A0A6J5J7S8_9BURK</name>
<proteinExistence type="predicted"/>
<evidence type="ECO:0000313" key="2">
    <source>
        <dbReference type="EMBL" id="CAB3967604.1"/>
    </source>
</evidence>
<evidence type="ECO:0000256" key="1">
    <source>
        <dbReference type="SAM" id="SignalP"/>
    </source>
</evidence>
<gene>
    <name evidence="2" type="ORF">BCO9919_02837</name>
</gene>
<sequence>MKTSRITFALVAFATAAFAHAATPVDSTTGNQDVVATTEWAPAIAMPTGKTRAEVRQELDRARQSGELDALRKRYSGH</sequence>
<dbReference type="RefSeq" id="WP_175238318.1">
    <property type="nucleotide sequence ID" value="NZ_CABWIK020000013.1"/>
</dbReference>
<dbReference type="AlphaFoldDB" id="A0A6J5J7S8"/>
<organism evidence="2 3">
    <name type="scientific">Burkholderia cenocepacia</name>
    <dbReference type="NCBI Taxonomy" id="95486"/>
    <lineage>
        <taxon>Bacteria</taxon>
        <taxon>Pseudomonadati</taxon>
        <taxon>Pseudomonadota</taxon>
        <taxon>Betaproteobacteria</taxon>
        <taxon>Burkholderiales</taxon>
        <taxon>Burkholderiaceae</taxon>
        <taxon>Burkholderia</taxon>
        <taxon>Burkholderia cepacia complex</taxon>
    </lineage>
</organism>
<dbReference type="Proteomes" id="UP000494322">
    <property type="component" value="Unassembled WGS sequence"/>
</dbReference>